<dbReference type="Proteomes" id="UP001156140">
    <property type="component" value="Unassembled WGS sequence"/>
</dbReference>
<evidence type="ECO:0000256" key="1">
    <source>
        <dbReference type="SAM" id="MobiDB-lite"/>
    </source>
</evidence>
<keyword evidence="3" id="KW-0282">Flagellum</keyword>
<evidence type="ECO:0000313" key="3">
    <source>
        <dbReference type="EMBL" id="MCI0129088.1"/>
    </source>
</evidence>
<accession>A0AA41UCX3</accession>
<evidence type="ECO:0000313" key="4">
    <source>
        <dbReference type="Proteomes" id="UP001156140"/>
    </source>
</evidence>
<dbReference type="Pfam" id="PF02120">
    <property type="entry name" value="Flg_hook"/>
    <property type="match status" value="1"/>
</dbReference>
<dbReference type="EMBL" id="JALAZD010000003">
    <property type="protein sequence ID" value="MCI0129088.1"/>
    <property type="molecule type" value="Genomic_DNA"/>
</dbReference>
<gene>
    <name evidence="3" type="ORF">ML536_19825</name>
</gene>
<reference evidence="3" key="1">
    <citation type="submission" date="2022-03" db="EMBL/GenBank/DDBJ databases">
        <title>The complete genome sequence of a Methyloterrigena soli.</title>
        <authorList>
            <person name="Zi Z."/>
        </authorList>
    </citation>
    <scope>NUCLEOTIDE SEQUENCE</scope>
    <source>
        <strain evidence="3">M48</strain>
    </source>
</reference>
<comment type="caution">
    <text evidence="3">The sequence shown here is derived from an EMBL/GenBank/DDBJ whole genome shotgun (WGS) entry which is preliminary data.</text>
</comment>
<keyword evidence="3" id="KW-0969">Cilium</keyword>
<sequence length="563" mass="57837">MSIAAQLPMPNLPSAALLRGGDGLRLAAGESVAARSLGQNSAGQTLLALGRQVVALELPQRPPAGTALTITLQADGKLTVAQEQQPGQTVPLPAAMKAELRALLLANAGKVMSGQVVGSNADGSSKVMIGKLALDLLLPEARPLGTELRLAVEPSGNGLRLLPGSVAQQPATLALAVAVAPASQPALEQLSLRPGQVVQAQVLANLASGETEILVEGQKLTVTLPQSVKVGERLDLRAETGGGTTRLTLVSLPVGQGTVRALPSPLQALLAAVSEAAMAEQDSLVPALASLNRLLPRLHELPAPVARAAGNLLSAQVALDEGLSGEELKQAILRSGVFVPNPGSAGTDIKSALLQLRSALLLWLAPDQGAAGSNRRTMPPQRGGQPRSQGMSLPALEDAGDLRALAKSLLGEAGAALHRLRLLQLNALPDAQPGAPAEKPGQVMVEVPLRLGQELCMAQFVVGGDGQAATAEPEAKRSWQLRFSVNFAATGEVGAQIVLWGRKLNVSLWAERGATADVLEGMLPEMEAALAGKGLEAVTLRCKSGVPRTAAPVRAGQYVDATG</sequence>
<keyword evidence="3" id="KW-0966">Cell projection</keyword>
<evidence type="ECO:0000259" key="2">
    <source>
        <dbReference type="Pfam" id="PF02120"/>
    </source>
</evidence>
<organism evidence="3 4">
    <name type="scientific">Paradevosia shaoguanensis</name>
    <dbReference type="NCBI Taxonomy" id="1335043"/>
    <lineage>
        <taxon>Bacteria</taxon>
        <taxon>Pseudomonadati</taxon>
        <taxon>Pseudomonadota</taxon>
        <taxon>Alphaproteobacteria</taxon>
        <taxon>Hyphomicrobiales</taxon>
        <taxon>Devosiaceae</taxon>
        <taxon>Paradevosia</taxon>
    </lineage>
</organism>
<keyword evidence="4" id="KW-1185">Reference proteome</keyword>
<proteinExistence type="predicted"/>
<protein>
    <submittedName>
        <fullName evidence="3">Flagellar hook-length control protein FliK</fullName>
    </submittedName>
</protein>
<feature type="region of interest" description="Disordered" evidence="1">
    <location>
        <begin position="370"/>
        <end position="391"/>
    </location>
</feature>
<dbReference type="RefSeq" id="WP_281737051.1">
    <property type="nucleotide sequence ID" value="NZ_JAKETQ010000003.1"/>
</dbReference>
<dbReference type="AlphaFoldDB" id="A0AA41UCX3"/>
<feature type="domain" description="Flagellar hook-length control protein-like C-terminal" evidence="2">
    <location>
        <begin position="472"/>
        <end position="548"/>
    </location>
</feature>
<name>A0AA41UCX3_9HYPH</name>
<dbReference type="InterPro" id="IPR021136">
    <property type="entry name" value="Flagellar_hook_control-like_C"/>
</dbReference>